<dbReference type="OrthoDB" id="9792992at2"/>
<dbReference type="PANTHER" id="PTHR34220">
    <property type="entry name" value="SENSOR HISTIDINE KINASE YPDA"/>
    <property type="match status" value="1"/>
</dbReference>
<dbReference type="GO" id="GO:0000155">
    <property type="term" value="F:phosphorelay sensor kinase activity"/>
    <property type="evidence" value="ECO:0007669"/>
    <property type="project" value="InterPro"/>
</dbReference>
<dbReference type="InterPro" id="IPR050640">
    <property type="entry name" value="Bact_2-comp_sensor_kinase"/>
</dbReference>
<reference evidence="3 4" key="1">
    <citation type="submission" date="2016-08" db="EMBL/GenBank/DDBJ databases">
        <title>Draft genome of Fabibacter sp. strain SK-8.</title>
        <authorList>
            <person name="Wong S.-K."/>
            <person name="Hamasaki K."/>
            <person name="Yoshizawa S."/>
        </authorList>
    </citation>
    <scope>NUCLEOTIDE SEQUENCE [LARGE SCALE GENOMIC DNA]</scope>
    <source>
        <strain evidence="3 4">SK-8</strain>
    </source>
</reference>
<dbReference type="SUPFAM" id="SSF55874">
    <property type="entry name" value="ATPase domain of HSP90 chaperone/DNA topoisomerase II/histidine kinase"/>
    <property type="match status" value="1"/>
</dbReference>
<keyword evidence="1" id="KW-0472">Membrane</keyword>
<protein>
    <recommendedName>
        <fullName evidence="2">Signal transduction histidine kinase internal region domain-containing protein</fullName>
    </recommendedName>
</protein>
<gene>
    <name evidence="3" type="ORF">BFP71_10715</name>
</gene>
<feature type="transmembrane region" description="Helical" evidence="1">
    <location>
        <begin position="7"/>
        <end position="28"/>
    </location>
</feature>
<feature type="transmembrane region" description="Helical" evidence="1">
    <location>
        <begin position="70"/>
        <end position="92"/>
    </location>
</feature>
<dbReference type="InterPro" id="IPR010559">
    <property type="entry name" value="Sig_transdc_His_kin_internal"/>
</dbReference>
<evidence type="ECO:0000313" key="4">
    <source>
        <dbReference type="Proteomes" id="UP000095552"/>
    </source>
</evidence>
<feature type="domain" description="Signal transduction histidine kinase internal region" evidence="2">
    <location>
        <begin position="159"/>
        <end position="233"/>
    </location>
</feature>
<dbReference type="EMBL" id="MDGQ01000005">
    <property type="protein sequence ID" value="OEK03965.1"/>
    <property type="molecule type" value="Genomic_DNA"/>
</dbReference>
<comment type="caution">
    <text evidence="3">The sequence shown here is derived from an EMBL/GenBank/DDBJ whole genome shotgun (WGS) entry which is preliminary data.</text>
</comment>
<dbReference type="GO" id="GO:0016020">
    <property type="term" value="C:membrane"/>
    <property type="evidence" value="ECO:0007669"/>
    <property type="project" value="InterPro"/>
</dbReference>
<dbReference type="Pfam" id="PF06580">
    <property type="entry name" value="His_kinase"/>
    <property type="match status" value="1"/>
</dbReference>
<feature type="transmembrane region" description="Helical" evidence="1">
    <location>
        <begin position="40"/>
        <end position="63"/>
    </location>
</feature>
<accession>A0A1E5SXX4</accession>
<name>A0A1E5SXX4_9BACT</name>
<keyword evidence="4" id="KW-1185">Reference proteome</keyword>
<proteinExistence type="predicted"/>
<evidence type="ECO:0000313" key="3">
    <source>
        <dbReference type="EMBL" id="OEK03965.1"/>
    </source>
</evidence>
<sequence>MRVSKEYIKWLHIGFWLVLFLFPFSLGLQQESVLPVLNRILLPYFLQIAIAYLNIYVLVPTFFKTKKYGFFLLSVLAILLLMSQFIIGWFNFTETDLLRARTVPGSDLTIQELPGVIRAFPPMLFTLLIVFISTIYALGKDQLEKEQTNTLLEKEKAQAELKFLRSQINPHFFLNALNNLYSVLKLKPEKTDQFIRRLSEMLHYVTYESNKGKIKLSREIEIIDSYVFFQLIKDEESIDVDLDLKIADDSVEIEPMIVLPLLENAFKHGYSVTGENLSVKISVVNQDQSTEITITNSIPSSQSRPNTNPSESGIGLTNIEQRLKYCYGEKHSFTTQKTATEFIAKLSLTHGI</sequence>
<dbReference type="Proteomes" id="UP000095552">
    <property type="component" value="Unassembled WGS sequence"/>
</dbReference>
<keyword evidence="1" id="KW-0812">Transmembrane</keyword>
<keyword evidence="1" id="KW-1133">Transmembrane helix</keyword>
<evidence type="ECO:0000256" key="1">
    <source>
        <dbReference type="SAM" id="Phobius"/>
    </source>
</evidence>
<dbReference type="STRING" id="1563681.BFP71_10715"/>
<organism evidence="3 4">
    <name type="scientific">Roseivirga misakiensis</name>
    <dbReference type="NCBI Taxonomy" id="1563681"/>
    <lineage>
        <taxon>Bacteria</taxon>
        <taxon>Pseudomonadati</taxon>
        <taxon>Bacteroidota</taxon>
        <taxon>Cytophagia</taxon>
        <taxon>Cytophagales</taxon>
        <taxon>Roseivirgaceae</taxon>
        <taxon>Roseivirga</taxon>
    </lineage>
</organism>
<dbReference type="RefSeq" id="WP_069835470.1">
    <property type="nucleotide sequence ID" value="NZ_MDGQ01000005.1"/>
</dbReference>
<evidence type="ECO:0000259" key="2">
    <source>
        <dbReference type="Pfam" id="PF06580"/>
    </source>
</evidence>
<dbReference type="Gene3D" id="3.30.565.10">
    <property type="entry name" value="Histidine kinase-like ATPase, C-terminal domain"/>
    <property type="match status" value="1"/>
</dbReference>
<dbReference type="InterPro" id="IPR036890">
    <property type="entry name" value="HATPase_C_sf"/>
</dbReference>
<dbReference type="PANTHER" id="PTHR34220:SF7">
    <property type="entry name" value="SENSOR HISTIDINE KINASE YPDA"/>
    <property type="match status" value="1"/>
</dbReference>
<dbReference type="AlphaFoldDB" id="A0A1E5SXX4"/>
<feature type="transmembrane region" description="Helical" evidence="1">
    <location>
        <begin position="119"/>
        <end position="138"/>
    </location>
</feature>